<name>A0A6F8YC40_9ACTN</name>
<feature type="domain" description="IrrE N-terminal-like" evidence="1">
    <location>
        <begin position="68"/>
        <end position="171"/>
    </location>
</feature>
<reference evidence="2 3" key="1">
    <citation type="submission" date="2020-03" db="EMBL/GenBank/DDBJ databases">
        <title>Whole genome shotgun sequence of Phytohabitans suffuscus NBRC 105367.</title>
        <authorList>
            <person name="Komaki H."/>
            <person name="Tamura T."/>
        </authorList>
    </citation>
    <scope>NUCLEOTIDE SEQUENCE [LARGE SCALE GENOMIC DNA]</scope>
    <source>
        <strain evidence="2 3">NBRC 105367</strain>
    </source>
</reference>
<dbReference type="RefSeq" id="WP_173154250.1">
    <property type="nucleotide sequence ID" value="NZ_AP022871.1"/>
</dbReference>
<dbReference type="KEGG" id="psuu:Psuf_009850"/>
<dbReference type="EMBL" id="AP022871">
    <property type="protein sequence ID" value="BCB83672.1"/>
    <property type="molecule type" value="Genomic_DNA"/>
</dbReference>
<dbReference type="PANTHER" id="PTHR43236:SF1">
    <property type="entry name" value="BLL7220 PROTEIN"/>
    <property type="match status" value="1"/>
</dbReference>
<gene>
    <name evidence="2" type="ORF">Psuf_009850</name>
</gene>
<evidence type="ECO:0000313" key="2">
    <source>
        <dbReference type="EMBL" id="BCB83672.1"/>
    </source>
</evidence>
<proteinExistence type="predicted"/>
<evidence type="ECO:0000313" key="3">
    <source>
        <dbReference type="Proteomes" id="UP000503011"/>
    </source>
</evidence>
<dbReference type="Gene3D" id="1.10.10.2910">
    <property type="match status" value="1"/>
</dbReference>
<dbReference type="InterPro" id="IPR010359">
    <property type="entry name" value="IrrE_HExxH"/>
</dbReference>
<protein>
    <recommendedName>
        <fullName evidence="1">IrrE N-terminal-like domain-containing protein</fullName>
    </recommendedName>
</protein>
<evidence type="ECO:0000259" key="1">
    <source>
        <dbReference type="Pfam" id="PF06114"/>
    </source>
</evidence>
<accession>A0A6F8YC40</accession>
<dbReference type="AlphaFoldDB" id="A0A6F8YC40"/>
<sequence length="190" mass="21279">MRRGFKTEAERLADRTRAELGLRPHAHMPIRDLAAHLDIEIYPADHLVDLDDLEELEELQPGAFSAATFHLPGGRTVIVSNPLSDSGRTNSDIAHEIAHVLLNHEIREIQQLAGHTFFTCNPEQEEEANWLAGCLLLPRALLLREAYASSDPEIIAKKHHVSVPMARFRLNASGVLLQVQRARAGRSRRP</sequence>
<keyword evidence="3" id="KW-1185">Reference proteome</keyword>
<dbReference type="PANTHER" id="PTHR43236">
    <property type="entry name" value="ANTITOXIN HIGA1"/>
    <property type="match status" value="1"/>
</dbReference>
<dbReference type="Proteomes" id="UP000503011">
    <property type="component" value="Chromosome"/>
</dbReference>
<reference evidence="2 3" key="2">
    <citation type="submission" date="2020-03" db="EMBL/GenBank/DDBJ databases">
        <authorList>
            <person name="Ichikawa N."/>
            <person name="Kimura A."/>
            <person name="Kitahashi Y."/>
            <person name="Uohara A."/>
        </authorList>
    </citation>
    <scope>NUCLEOTIDE SEQUENCE [LARGE SCALE GENOMIC DNA]</scope>
    <source>
        <strain evidence="2 3">NBRC 105367</strain>
    </source>
</reference>
<organism evidence="2 3">
    <name type="scientific">Phytohabitans suffuscus</name>
    <dbReference type="NCBI Taxonomy" id="624315"/>
    <lineage>
        <taxon>Bacteria</taxon>
        <taxon>Bacillati</taxon>
        <taxon>Actinomycetota</taxon>
        <taxon>Actinomycetes</taxon>
        <taxon>Micromonosporales</taxon>
        <taxon>Micromonosporaceae</taxon>
    </lineage>
</organism>
<dbReference type="Pfam" id="PF06114">
    <property type="entry name" value="Peptidase_M78"/>
    <property type="match status" value="1"/>
</dbReference>
<dbReference type="InterPro" id="IPR052345">
    <property type="entry name" value="Rad_response_metalloprotease"/>
</dbReference>